<name>A0A8E2ENJ0_9PEZI</name>
<keyword evidence="2" id="KW-1185">Reference proteome</keyword>
<gene>
    <name evidence="1" type="ORF">AOQ84DRAFT_305678</name>
</gene>
<evidence type="ECO:0000313" key="2">
    <source>
        <dbReference type="Proteomes" id="UP000250140"/>
    </source>
</evidence>
<dbReference type="Proteomes" id="UP000250140">
    <property type="component" value="Unassembled WGS sequence"/>
</dbReference>
<protein>
    <submittedName>
        <fullName evidence="1">Uncharacterized protein</fullName>
    </submittedName>
</protein>
<proteinExistence type="predicted"/>
<reference evidence="1 2" key="1">
    <citation type="journal article" date="2016" name="Nat. Commun.">
        <title>Ectomycorrhizal ecology is imprinted in the genome of the dominant symbiotic fungus Cenococcum geophilum.</title>
        <authorList>
            <consortium name="DOE Joint Genome Institute"/>
            <person name="Peter M."/>
            <person name="Kohler A."/>
            <person name="Ohm R.A."/>
            <person name="Kuo A."/>
            <person name="Krutzmann J."/>
            <person name="Morin E."/>
            <person name="Arend M."/>
            <person name="Barry K.W."/>
            <person name="Binder M."/>
            <person name="Choi C."/>
            <person name="Clum A."/>
            <person name="Copeland A."/>
            <person name="Grisel N."/>
            <person name="Haridas S."/>
            <person name="Kipfer T."/>
            <person name="LaButti K."/>
            <person name="Lindquist E."/>
            <person name="Lipzen A."/>
            <person name="Maire R."/>
            <person name="Meier B."/>
            <person name="Mihaltcheva S."/>
            <person name="Molinier V."/>
            <person name="Murat C."/>
            <person name="Poggeler S."/>
            <person name="Quandt C.A."/>
            <person name="Sperisen C."/>
            <person name="Tritt A."/>
            <person name="Tisserant E."/>
            <person name="Crous P.W."/>
            <person name="Henrissat B."/>
            <person name="Nehls U."/>
            <person name="Egli S."/>
            <person name="Spatafora J.W."/>
            <person name="Grigoriev I.V."/>
            <person name="Martin F.M."/>
        </authorList>
    </citation>
    <scope>NUCLEOTIDE SEQUENCE [LARGE SCALE GENOMIC DNA]</scope>
    <source>
        <strain evidence="1 2">CBS 207.34</strain>
    </source>
</reference>
<dbReference type="AlphaFoldDB" id="A0A8E2ENJ0"/>
<dbReference type="OrthoDB" id="195446at2759"/>
<sequence>MDGLSAAASIITVVQIAGAVITYLSDVKDAPKECKTCRIEASFSNALLLRLEDHLSGSNSTEPWFADVQALTRKDGPLDQYRLALEGLLAKIEPKSKLRKALNVLLWKSVKDDIARVLMRMERVKTLVTIALELDHL</sequence>
<evidence type="ECO:0000313" key="1">
    <source>
        <dbReference type="EMBL" id="OCL01945.1"/>
    </source>
</evidence>
<organism evidence="1 2">
    <name type="scientific">Glonium stellatum</name>
    <dbReference type="NCBI Taxonomy" id="574774"/>
    <lineage>
        <taxon>Eukaryota</taxon>
        <taxon>Fungi</taxon>
        <taxon>Dikarya</taxon>
        <taxon>Ascomycota</taxon>
        <taxon>Pezizomycotina</taxon>
        <taxon>Dothideomycetes</taxon>
        <taxon>Pleosporomycetidae</taxon>
        <taxon>Gloniales</taxon>
        <taxon>Gloniaceae</taxon>
        <taxon>Glonium</taxon>
    </lineage>
</organism>
<accession>A0A8E2ENJ0</accession>
<dbReference type="EMBL" id="KV751033">
    <property type="protein sequence ID" value="OCL01945.1"/>
    <property type="molecule type" value="Genomic_DNA"/>
</dbReference>